<evidence type="ECO:0000256" key="14">
    <source>
        <dbReference type="ARBA" id="ARBA00032370"/>
    </source>
</evidence>
<evidence type="ECO:0000256" key="8">
    <source>
        <dbReference type="ARBA" id="ARBA00022960"/>
    </source>
</evidence>
<feature type="transmembrane region" description="Helical" evidence="21">
    <location>
        <begin position="111"/>
        <end position="132"/>
    </location>
</feature>
<keyword evidence="11 21" id="KW-0472">Membrane</keyword>
<dbReference type="STRING" id="1618647.UW30_C0001G0092"/>
<dbReference type="GO" id="GO:0009252">
    <property type="term" value="P:peptidoglycan biosynthetic process"/>
    <property type="evidence" value="ECO:0007669"/>
    <property type="project" value="UniProtKB-KW"/>
</dbReference>
<feature type="transmembrane region" description="Helical" evidence="21">
    <location>
        <begin position="166"/>
        <end position="183"/>
    </location>
</feature>
<keyword evidence="7 21" id="KW-0812">Transmembrane</keyword>
<comment type="pathway">
    <text evidence="2">Cell wall biogenesis; peptidoglycan biosynthesis.</text>
</comment>
<dbReference type="PANTHER" id="PTHR30474:SF2">
    <property type="entry name" value="PEPTIDOGLYCAN GLYCOSYLTRANSFERASE FTSW-RELATED"/>
    <property type="match status" value="1"/>
</dbReference>
<evidence type="ECO:0000313" key="22">
    <source>
        <dbReference type="EMBL" id="KKT42367.1"/>
    </source>
</evidence>
<comment type="subcellular location">
    <subcellularLocation>
        <location evidence="1">Cell membrane</location>
        <topology evidence="1">Multi-pass membrane protein</topology>
    </subcellularLocation>
</comment>
<evidence type="ECO:0000256" key="4">
    <source>
        <dbReference type="ARBA" id="ARBA00022618"/>
    </source>
</evidence>
<evidence type="ECO:0000256" key="12">
    <source>
        <dbReference type="ARBA" id="ARBA00023306"/>
    </source>
</evidence>
<feature type="transmembrane region" description="Helical" evidence="21">
    <location>
        <begin position="341"/>
        <end position="362"/>
    </location>
</feature>
<evidence type="ECO:0000256" key="13">
    <source>
        <dbReference type="ARBA" id="ARBA00023316"/>
    </source>
</evidence>
<evidence type="ECO:0000256" key="7">
    <source>
        <dbReference type="ARBA" id="ARBA00022692"/>
    </source>
</evidence>
<keyword evidence="3" id="KW-1003">Cell membrane</keyword>
<evidence type="ECO:0000256" key="19">
    <source>
        <dbReference type="ARBA" id="ARBA00044770"/>
    </source>
</evidence>
<feature type="transmembrane region" description="Helical" evidence="21">
    <location>
        <begin position="267"/>
        <end position="292"/>
    </location>
</feature>
<protein>
    <recommendedName>
        <fullName evidence="17">Probable peptidoglycan glycosyltransferase FtsW</fullName>
        <ecNumber evidence="19">2.4.99.28</ecNumber>
    </recommendedName>
    <alternativeName>
        <fullName evidence="18">Cell division protein FtsW</fullName>
    </alternativeName>
    <alternativeName>
        <fullName evidence="15">Cell wall polymerase</fullName>
    </alternativeName>
    <alternativeName>
        <fullName evidence="14">Peptidoglycan polymerase</fullName>
    </alternativeName>
</protein>
<dbReference type="GO" id="GO:0071555">
    <property type="term" value="P:cell wall organization"/>
    <property type="evidence" value="ECO:0007669"/>
    <property type="project" value="UniProtKB-KW"/>
</dbReference>
<evidence type="ECO:0000256" key="20">
    <source>
        <dbReference type="ARBA" id="ARBA00049902"/>
    </source>
</evidence>
<dbReference type="InterPro" id="IPR013437">
    <property type="entry name" value="FtsW"/>
</dbReference>
<evidence type="ECO:0000256" key="5">
    <source>
        <dbReference type="ARBA" id="ARBA00022676"/>
    </source>
</evidence>
<dbReference type="EMBL" id="LCHU01000001">
    <property type="protein sequence ID" value="KKT42367.1"/>
    <property type="molecule type" value="Genomic_DNA"/>
</dbReference>
<evidence type="ECO:0000256" key="2">
    <source>
        <dbReference type="ARBA" id="ARBA00004752"/>
    </source>
</evidence>
<dbReference type="GO" id="GO:0032153">
    <property type="term" value="C:cell division site"/>
    <property type="evidence" value="ECO:0007669"/>
    <property type="project" value="TreeGrafter"/>
</dbReference>
<dbReference type="InterPro" id="IPR001182">
    <property type="entry name" value="FtsW/RodA"/>
</dbReference>
<feature type="transmembrane region" description="Helical" evidence="21">
    <location>
        <begin position="144"/>
        <end position="160"/>
    </location>
</feature>
<organism evidence="22 23">
    <name type="scientific">Candidatus Giovannonibacteria bacterium GW2011_GWA2_44_13b</name>
    <dbReference type="NCBI Taxonomy" id="1618647"/>
    <lineage>
        <taxon>Bacteria</taxon>
        <taxon>Candidatus Giovannoniibacteriota</taxon>
    </lineage>
</organism>
<feature type="transmembrane region" description="Helical" evidence="21">
    <location>
        <begin position="43"/>
        <end position="64"/>
    </location>
</feature>
<dbReference type="GO" id="GO:0008955">
    <property type="term" value="F:peptidoglycan glycosyltransferase activity"/>
    <property type="evidence" value="ECO:0007669"/>
    <property type="project" value="UniProtKB-EC"/>
</dbReference>
<dbReference type="GO" id="GO:0051301">
    <property type="term" value="P:cell division"/>
    <property type="evidence" value="ECO:0007669"/>
    <property type="project" value="UniProtKB-KW"/>
</dbReference>
<gene>
    <name evidence="22" type="ORF">UW30_C0001G0092</name>
</gene>
<keyword evidence="6" id="KW-0808">Transferase</keyword>
<evidence type="ECO:0000256" key="15">
    <source>
        <dbReference type="ARBA" id="ARBA00033270"/>
    </source>
</evidence>
<feature type="transmembrane region" description="Helical" evidence="21">
    <location>
        <begin position="304"/>
        <end position="329"/>
    </location>
</feature>
<evidence type="ECO:0000256" key="1">
    <source>
        <dbReference type="ARBA" id="ARBA00004651"/>
    </source>
</evidence>
<dbReference type="NCBIfam" id="TIGR02614">
    <property type="entry name" value="ftsW"/>
    <property type="match status" value="1"/>
</dbReference>
<keyword evidence="5" id="KW-0328">Glycosyltransferase</keyword>
<evidence type="ECO:0000313" key="23">
    <source>
        <dbReference type="Proteomes" id="UP000034736"/>
    </source>
</evidence>
<keyword evidence="4 22" id="KW-0132">Cell division</keyword>
<proteinExistence type="inferred from homology"/>
<evidence type="ECO:0000256" key="16">
    <source>
        <dbReference type="ARBA" id="ARBA00038053"/>
    </source>
</evidence>
<comment type="catalytic activity">
    <reaction evidence="20">
        <text>[GlcNAc-(1-&gt;4)-Mur2Ac(oyl-L-Ala-gamma-D-Glu-L-Lys-D-Ala-D-Ala)](n)-di-trans,octa-cis-undecaprenyl diphosphate + beta-D-GlcNAc-(1-&gt;4)-Mur2Ac(oyl-L-Ala-gamma-D-Glu-L-Lys-D-Ala-D-Ala)-di-trans,octa-cis-undecaprenyl diphosphate = [GlcNAc-(1-&gt;4)-Mur2Ac(oyl-L-Ala-gamma-D-Glu-L-Lys-D-Ala-D-Ala)](n+1)-di-trans,octa-cis-undecaprenyl diphosphate + di-trans,octa-cis-undecaprenyl diphosphate + H(+)</text>
        <dbReference type="Rhea" id="RHEA:23708"/>
        <dbReference type="Rhea" id="RHEA-COMP:9602"/>
        <dbReference type="Rhea" id="RHEA-COMP:9603"/>
        <dbReference type="ChEBI" id="CHEBI:15378"/>
        <dbReference type="ChEBI" id="CHEBI:58405"/>
        <dbReference type="ChEBI" id="CHEBI:60033"/>
        <dbReference type="ChEBI" id="CHEBI:78435"/>
        <dbReference type="EC" id="2.4.99.28"/>
    </reaction>
</comment>
<evidence type="ECO:0000256" key="17">
    <source>
        <dbReference type="ARBA" id="ARBA00041185"/>
    </source>
</evidence>
<dbReference type="GO" id="GO:0015648">
    <property type="term" value="F:lipid-linked peptidoglycan transporter activity"/>
    <property type="evidence" value="ECO:0007669"/>
    <property type="project" value="TreeGrafter"/>
</dbReference>
<dbReference type="EC" id="2.4.99.28" evidence="19"/>
<evidence type="ECO:0000256" key="3">
    <source>
        <dbReference type="ARBA" id="ARBA00022475"/>
    </source>
</evidence>
<keyword evidence="9" id="KW-0573">Peptidoglycan synthesis</keyword>
<evidence type="ECO:0000256" key="9">
    <source>
        <dbReference type="ARBA" id="ARBA00022984"/>
    </source>
</evidence>
<dbReference type="PANTHER" id="PTHR30474">
    <property type="entry name" value="CELL CYCLE PROTEIN"/>
    <property type="match status" value="1"/>
</dbReference>
<keyword evidence="8" id="KW-0133">Cell shape</keyword>
<name>A0A0G1JEB8_9BACT</name>
<keyword evidence="10 21" id="KW-1133">Transmembrane helix</keyword>
<dbReference type="InterPro" id="IPR018365">
    <property type="entry name" value="Cell_cycle_FtsW-rel_CS"/>
</dbReference>
<comment type="similarity">
    <text evidence="16">Belongs to the SEDS family. FtsW subfamily.</text>
</comment>
<dbReference type="AlphaFoldDB" id="A0A0G1JEB8"/>
<reference evidence="22 23" key="1">
    <citation type="journal article" date="2015" name="Nature">
        <title>rRNA introns, odd ribosomes, and small enigmatic genomes across a large radiation of phyla.</title>
        <authorList>
            <person name="Brown C.T."/>
            <person name="Hug L.A."/>
            <person name="Thomas B.C."/>
            <person name="Sharon I."/>
            <person name="Castelle C.J."/>
            <person name="Singh A."/>
            <person name="Wilkins M.J."/>
            <person name="Williams K.H."/>
            <person name="Banfield J.F."/>
        </authorList>
    </citation>
    <scope>NUCLEOTIDE SEQUENCE [LARGE SCALE GENOMIC DNA]</scope>
</reference>
<evidence type="ECO:0000256" key="10">
    <source>
        <dbReference type="ARBA" id="ARBA00022989"/>
    </source>
</evidence>
<evidence type="ECO:0000256" key="11">
    <source>
        <dbReference type="ARBA" id="ARBA00023136"/>
    </source>
</evidence>
<feature type="transmembrane region" description="Helical" evidence="21">
    <location>
        <begin position="190"/>
        <end position="207"/>
    </location>
</feature>
<keyword evidence="12" id="KW-0131">Cell cycle</keyword>
<evidence type="ECO:0000256" key="18">
    <source>
        <dbReference type="ARBA" id="ARBA00041418"/>
    </source>
</evidence>
<feature type="transmembrane region" description="Helical" evidence="21">
    <location>
        <begin position="12"/>
        <end position="31"/>
    </location>
</feature>
<evidence type="ECO:0000256" key="21">
    <source>
        <dbReference type="SAM" id="Phobius"/>
    </source>
</evidence>
<dbReference type="Pfam" id="PF01098">
    <property type="entry name" value="FTSW_RODA_SPOVE"/>
    <property type="match status" value="1"/>
</dbReference>
<comment type="caution">
    <text evidence="22">The sequence shown here is derived from an EMBL/GenBank/DDBJ whole genome shotgun (WGS) entry which is preliminary data.</text>
</comment>
<dbReference type="GO" id="GO:0005886">
    <property type="term" value="C:plasma membrane"/>
    <property type="evidence" value="ECO:0007669"/>
    <property type="project" value="UniProtKB-SubCell"/>
</dbReference>
<sequence length="367" mass="40201">MRKLNLRQYDQIFLMLAGALVISGFFILASASLGISSDKYGEAYYFLLHQMLYGLLPGAVLFYFALKIPYKYLRNLALPILFGGIFLMFLVFVPGIGFYHGGARRWLDFGFISFQPSELMKFAYIVYLAAWLETKGKDLRSFKFGLLPFMIMSAFIASFLVFQPDIGTLGVLLVSASALFFLSGGPMRQIAIIAGIGLILFIGLIYLEPYRLDRFTTFLDPSADPGGSGYQINQALIAIGSGGVFGRGFGLSRQKFSYLPEPVGDSIFAILSEELGLIGAIILLVLFLLFFIRGIKITGGAPDVFGRLLGAGLLFLIVFQALINIMAITGLIPLTGIPLPFVSYGGSAMMMTLMEVGIILNISKAKY</sequence>
<feature type="transmembrane region" description="Helical" evidence="21">
    <location>
        <begin position="76"/>
        <end position="99"/>
    </location>
</feature>
<keyword evidence="13" id="KW-0961">Cell wall biogenesis/degradation</keyword>
<dbReference type="Proteomes" id="UP000034736">
    <property type="component" value="Unassembled WGS sequence"/>
</dbReference>
<evidence type="ECO:0000256" key="6">
    <source>
        <dbReference type="ARBA" id="ARBA00022679"/>
    </source>
</evidence>
<dbReference type="GO" id="GO:0008360">
    <property type="term" value="P:regulation of cell shape"/>
    <property type="evidence" value="ECO:0007669"/>
    <property type="project" value="UniProtKB-KW"/>
</dbReference>
<accession>A0A0G1JEB8</accession>
<dbReference type="PROSITE" id="PS00428">
    <property type="entry name" value="FTSW_RODA_SPOVE"/>
    <property type="match status" value="1"/>
</dbReference>